<dbReference type="Proteomes" id="UP000198640">
    <property type="component" value="Unassembled WGS sequence"/>
</dbReference>
<protein>
    <submittedName>
        <fullName evidence="2">TIGR00341 family protein</fullName>
    </submittedName>
</protein>
<keyword evidence="1" id="KW-0812">Transmembrane</keyword>
<feature type="transmembrane region" description="Helical" evidence="1">
    <location>
        <begin position="277"/>
        <end position="299"/>
    </location>
</feature>
<sequence length="374" mass="39695">MLYVLCDTQQQFSFAPPSGLRGYPSTRQPGCEIQNNSLPIAKKATATMKYIEVIANQGNADTVAAIAEKAHAQDFRLGVTGEDGMQSMRILVSDDKLQSVLDTLQSILGAQPTAKIVVLSVESILPQPDEERRKQEGSATAAREAIYQDVEKSARLDFNFVVLVILSTLVAGIGLIENNIAVVIGAMVIAPLLGPNLALSLGTALGDITLIQKSARTLFAGILLVVVLSAGLGVLYPADLTSHELLSRTEPGLDSVVLALASGAAAALSLTTSLSSVLVGVMVAVALLPPAATLGLMLERGATELAIGAGLLLAVNIVSVNLASRIVFFVKGIRPRIWFEKEKARRASVIYVLGWFVTLLILIIFIYGRHLIVF</sequence>
<evidence type="ECO:0000256" key="1">
    <source>
        <dbReference type="SAM" id="Phobius"/>
    </source>
</evidence>
<reference evidence="2 3" key="1">
    <citation type="submission" date="2016-10" db="EMBL/GenBank/DDBJ databases">
        <authorList>
            <person name="de Groot N.N."/>
        </authorList>
    </citation>
    <scope>NUCLEOTIDE SEQUENCE [LARGE SCALE GENOMIC DNA]</scope>
    <source>
        <strain evidence="2 3">Nm1</strain>
    </source>
</reference>
<dbReference type="AlphaFoldDB" id="A0A1H3BLW8"/>
<dbReference type="PANTHER" id="PTHR20992:SF9">
    <property type="entry name" value="AT15442P-RELATED"/>
    <property type="match status" value="1"/>
</dbReference>
<dbReference type="NCBIfam" id="TIGR00341">
    <property type="entry name" value="TIGR00341 family protein"/>
    <property type="match status" value="1"/>
</dbReference>
<dbReference type="STRING" id="44576.SAMN05421881_100158"/>
<feature type="transmembrane region" description="Helical" evidence="1">
    <location>
        <begin position="349"/>
        <end position="368"/>
    </location>
</feature>
<gene>
    <name evidence="2" type="ORF">SAMN05421881_100158</name>
</gene>
<keyword evidence="1" id="KW-1133">Transmembrane helix</keyword>
<dbReference type="InterPro" id="IPR005240">
    <property type="entry name" value="DUF389"/>
</dbReference>
<dbReference type="EMBL" id="FNOY01000001">
    <property type="protein sequence ID" value="SDX42775.1"/>
    <property type="molecule type" value="Genomic_DNA"/>
</dbReference>
<organism evidence="2 3">
    <name type="scientific">Nitrosomonas halophila</name>
    <dbReference type="NCBI Taxonomy" id="44576"/>
    <lineage>
        <taxon>Bacteria</taxon>
        <taxon>Pseudomonadati</taxon>
        <taxon>Pseudomonadota</taxon>
        <taxon>Betaproteobacteria</taxon>
        <taxon>Nitrosomonadales</taxon>
        <taxon>Nitrosomonadaceae</taxon>
        <taxon>Nitrosomonas</taxon>
    </lineage>
</organism>
<accession>A0A1H3BLW8</accession>
<name>A0A1H3BLW8_9PROT</name>
<feature type="transmembrane region" description="Helical" evidence="1">
    <location>
        <begin position="253"/>
        <end position="270"/>
    </location>
</feature>
<feature type="transmembrane region" description="Helical" evidence="1">
    <location>
        <begin position="182"/>
        <end position="205"/>
    </location>
</feature>
<feature type="transmembrane region" description="Helical" evidence="1">
    <location>
        <begin position="158"/>
        <end position="176"/>
    </location>
</feature>
<evidence type="ECO:0000313" key="3">
    <source>
        <dbReference type="Proteomes" id="UP000198640"/>
    </source>
</evidence>
<keyword evidence="3" id="KW-1185">Reference proteome</keyword>
<feature type="transmembrane region" description="Helical" evidence="1">
    <location>
        <begin position="305"/>
        <end position="328"/>
    </location>
</feature>
<dbReference type="PANTHER" id="PTHR20992">
    <property type="entry name" value="AT15442P-RELATED"/>
    <property type="match status" value="1"/>
</dbReference>
<keyword evidence="1" id="KW-0472">Membrane</keyword>
<proteinExistence type="predicted"/>
<dbReference type="Pfam" id="PF04087">
    <property type="entry name" value="DUF389"/>
    <property type="match status" value="1"/>
</dbReference>
<feature type="transmembrane region" description="Helical" evidence="1">
    <location>
        <begin position="217"/>
        <end position="238"/>
    </location>
</feature>
<evidence type="ECO:0000313" key="2">
    <source>
        <dbReference type="EMBL" id="SDX42775.1"/>
    </source>
</evidence>